<dbReference type="AlphaFoldDB" id="A0A391P0B5"/>
<dbReference type="EMBL" id="BHGK01000001">
    <property type="protein sequence ID" value="GCA66360.1"/>
    <property type="molecule type" value="Genomic_DNA"/>
</dbReference>
<dbReference type="SUPFAM" id="SSF51219">
    <property type="entry name" value="TRAP-like"/>
    <property type="match status" value="1"/>
</dbReference>
<proteinExistence type="predicted"/>
<dbReference type="Pfam" id="PF01987">
    <property type="entry name" value="AIM24"/>
    <property type="match status" value="1"/>
</dbReference>
<protein>
    <submittedName>
        <fullName evidence="1">TIGR00266 family protein</fullName>
    </submittedName>
</protein>
<evidence type="ECO:0000313" key="1">
    <source>
        <dbReference type="EMBL" id="GCA66360.1"/>
    </source>
</evidence>
<dbReference type="NCBIfam" id="TIGR00266">
    <property type="entry name" value="TIGR00266 family protein"/>
    <property type="match status" value="1"/>
</dbReference>
<accession>A0A391P0B5</accession>
<dbReference type="InterPro" id="IPR036983">
    <property type="entry name" value="AIM24_sf"/>
</dbReference>
<reference evidence="2" key="1">
    <citation type="submission" date="2018-09" db="EMBL/GenBank/DDBJ databases">
        <title>Draft Genome Sequence of Mediterraneibacter sp. KCTC 15684.</title>
        <authorList>
            <person name="Kim J.S."/>
            <person name="Han K.I."/>
            <person name="Suh M.K."/>
            <person name="Lee K.C."/>
            <person name="Eom M.K."/>
            <person name="Lee J.H."/>
            <person name="Park S.H."/>
            <person name="Kang S.W."/>
            <person name="Park J.E."/>
            <person name="Oh B.S."/>
            <person name="Yu S.Y."/>
            <person name="Choi S.H."/>
            <person name="Lee D.H."/>
            <person name="Yoon H."/>
            <person name="Kim B."/>
            <person name="Yang S.J."/>
            <person name="Lee J.S."/>
        </authorList>
    </citation>
    <scope>NUCLEOTIDE SEQUENCE [LARGE SCALE GENOMIC DNA]</scope>
    <source>
        <strain evidence="2">KCTC 15684</strain>
    </source>
</reference>
<dbReference type="InterPro" id="IPR016031">
    <property type="entry name" value="Trp_RNA-bd_attenuator-like_dom"/>
</dbReference>
<keyword evidence="2" id="KW-1185">Reference proteome</keyword>
<sequence length="225" mass="24013">MKYQILGDTLPVVVCELENGEKMITEGGGMSWMSPNMKMETTTNGGIGKAFGRMFSGEKIFQNIYTAQGNGMIAFASSFPGSIKAFDIAPGQEMIFQKSAFLAGESGVEMSVFFNKKLGAGLFGGEGFIMQRISGYGTVFAEFDGHVVEYELQPGQQIVVDTGHLAAMTATCSIDIQAVPGVKNMLFGGEGVFNTIISGPGHVWLQTMPISNVAGVLKPYFPSNS</sequence>
<evidence type="ECO:0000313" key="2">
    <source>
        <dbReference type="Proteomes" id="UP000265643"/>
    </source>
</evidence>
<name>A0A391P0B5_9FIRM</name>
<dbReference type="RefSeq" id="WP_117602778.1">
    <property type="nucleotide sequence ID" value="NZ_BHGK01000001.1"/>
</dbReference>
<gene>
    <name evidence="1" type="ORF">KGMB01110_07960</name>
</gene>
<dbReference type="PANTHER" id="PTHR43657">
    <property type="entry name" value="TRYPTOPHAN RNA-BINDING ATTENUATOR PROTEIN-LIKE PROTEIN"/>
    <property type="match status" value="1"/>
</dbReference>
<organism evidence="1 2">
    <name type="scientific">Mediterraneibacter butyricigenes</name>
    <dbReference type="NCBI Taxonomy" id="2316025"/>
    <lineage>
        <taxon>Bacteria</taxon>
        <taxon>Bacillati</taxon>
        <taxon>Bacillota</taxon>
        <taxon>Clostridia</taxon>
        <taxon>Lachnospirales</taxon>
        <taxon>Lachnospiraceae</taxon>
        <taxon>Mediterraneibacter</taxon>
    </lineage>
</organism>
<dbReference type="InterPro" id="IPR002838">
    <property type="entry name" value="AIM24"/>
</dbReference>
<dbReference type="Proteomes" id="UP000265643">
    <property type="component" value="Unassembled WGS sequence"/>
</dbReference>
<dbReference type="Gene3D" id="3.60.160.10">
    <property type="entry name" value="Mitochondrial biogenesis AIM24"/>
    <property type="match status" value="1"/>
</dbReference>
<dbReference type="PANTHER" id="PTHR43657:SF1">
    <property type="entry name" value="ALTERED INHERITANCE OF MITOCHONDRIA PROTEIN 24, MITOCHONDRIAL"/>
    <property type="match status" value="1"/>
</dbReference>
<comment type="caution">
    <text evidence="1">The sequence shown here is derived from an EMBL/GenBank/DDBJ whole genome shotgun (WGS) entry which is preliminary data.</text>
</comment>